<evidence type="ECO:0000313" key="3">
    <source>
        <dbReference type="Proteomes" id="UP000055024"/>
    </source>
</evidence>
<gene>
    <name evidence="2" type="ORF">T11_5683</name>
</gene>
<comment type="caution">
    <text evidence="2">The sequence shown here is derived from an EMBL/GenBank/DDBJ whole genome shotgun (WGS) entry which is preliminary data.</text>
</comment>
<dbReference type="Proteomes" id="UP000055024">
    <property type="component" value="Unassembled WGS sequence"/>
</dbReference>
<proteinExistence type="predicted"/>
<feature type="region of interest" description="Disordered" evidence="1">
    <location>
        <begin position="1"/>
        <end position="32"/>
    </location>
</feature>
<accession>A0A0V1EKY9</accession>
<dbReference type="AlphaFoldDB" id="A0A0V1EKY9"/>
<sequence length="32" mass="3545">MYRIPRIQSTELKKGQQKEGRIWVGGGGGRGT</sequence>
<name>A0A0V1EKY9_9BILA</name>
<dbReference type="EMBL" id="JYDP01007249">
    <property type="protein sequence ID" value="KRY74495.1"/>
    <property type="molecule type" value="Genomic_DNA"/>
</dbReference>
<evidence type="ECO:0000313" key="2">
    <source>
        <dbReference type="EMBL" id="KRY74495.1"/>
    </source>
</evidence>
<protein>
    <submittedName>
        <fullName evidence="2">Uncharacterized protein</fullName>
    </submittedName>
</protein>
<keyword evidence="3" id="KW-1185">Reference proteome</keyword>
<reference evidence="2 3" key="1">
    <citation type="submission" date="2015-01" db="EMBL/GenBank/DDBJ databases">
        <title>Evolution of Trichinella species and genotypes.</title>
        <authorList>
            <person name="Korhonen P.K."/>
            <person name="Edoardo P."/>
            <person name="Giuseppe L.R."/>
            <person name="Gasser R.B."/>
        </authorList>
    </citation>
    <scope>NUCLEOTIDE SEQUENCE [LARGE SCALE GENOMIC DNA]</scope>
    <source>
        <strain evidence="2">ISS1029</strain>
    </source>
</reference>
<evidence type="ECO:0000256" key="1">
    <source>
        <dbReference type="SAM" id="MobiDB-lite"/>
    </source>
</evidence>
<feature type="compositionally biased region" description="Basic and acidic residues" evidence="1">
    <location>
        <begin position="11"/>
        <end position="21"/>
    </location>
</feature>
<feature type="compositionally biased region" description="Gly residues" evidence="1">
    <location>
        <begin position="23"/>
        <end position="32"/>
    </location>
</feature>
<organism evidence="2 3">
    <name type="scientific">Trichinella zimbabwensis</name>
    <dbReference type="NCBI Taxonomy" id="268475"/>
    <lineage>
        <taxon>Eukaryota</taxon>
        <taxon>Metazoa</taxon>
        <taxon>Ecdysozoa</taxon>
        <taxon>Nematoda</taxon>
        <taxon>Enoplea</taxon>
        <taxon>Dorylaimia</taxon>
        <taxon>Trichinellida</taxon>
        <taxon>Trichinellidae</taxon>
        <taxon>Trichinella</taxon>
    </lineage>
</organism>